<evidence type="ECO:0000256" key="4">
    <source>
        <dbReference type="ARBA" id="ARBA00022989"/>
    </source>
</evidence>
<gene>
    <name evidence="8" type="ORF">FOVG_16870</name>
</gene>
<feature type="transmembrane region" description="Helical" evidence="6">
    <location>
        <begin position="217"/>
        <end position="238"/>
    </location>
</feature>
<dbReference type="Pfam" id="PF01490">
    <property type="entry name" value="Aa_trans"/>
    <property type="match status" value="1"/>
</dbReference>
<organism evidence="8">
    <name type="scientific">Fusarium oxysporum f. sp. pisi HDV247</name>
    <dbReference type="NCBI Taxonomy" id="1080344"/>
    <lineage>
        <taxon>Eukaryota</taxon>
        <taxon>Fungi</taxon>
        <taxon>Dikarya</taxon>
        <taxon>Ascomycota</taxon>
        <taxon>Pezizomycotina</taxon>
        <taxon>Sordariomycetes</taxon>
        <taxon>Hypocreomycetidae</taxon>
        <taxon>Hypocreales</taxon>
        <taxon>Nectriaceae</taxon>
        <taxon>Fusarium</taxon>
        <taxon>Fusarium oxysporum species complex</taxon>
    </lineage>
</organism>
<feature type="transmembrane region" description="Helical" evidence="6">
    <location>
        <begin position="133"/>
        <end position="159"/>
    </location>
</feature>
<evidence type="ECO:0000256" key="3">
    <source>
        <dbReference type="ARBA" id="ARBA00022692"/>
    </source>
</evidence>
<evidence type="ECO:0000259" key="7">
    <source>
        <dbReference type="Pfam" id="PF01490"/>
    </source>
</evidence>
<dbReference type="OrthoDB" id="655540at2759"/>
<evidence type="ECO:0000313" key="8">
    <source>
        <dbReference type="EMBL" id="EXA31889.1"/>
    </source>
</evidence>
<evidence type="ECO:0000256" key="5">
    <source>
        <dbReference type="ARBA" id="ARBA00023136"/>
    </source>
</evidence>
<reference evidence="8" key="1">
    <citation type="submission" date="2011-10" db="EMBL/GenBank/DDBJ databases">
        <title>The Genome Sequence of Fusarium oxysporum HDV247.</title>
        <authorList>
            <consortium name="The Broad Institute Genome Sequencing Platform"/>
            <person name="Ma L.-J."/>
            <person name="Gale L.R."/>
            <person name="Schwartz D.C."/>
            <person name="Zhou S."/>
            <person name="Corby-Kistler H."/>
            <person name="Young S.K."/>
            <person name="Zeng Q."/>
            <person name="Gargeya S."/>
            <person name="Fitzgerald M."/>
            <person name="Haas B."/>
            <person name="Abouelleil A."/>
            <person name="Alvarado L."/>
            <person name="Arachchi H.M."/>
            <person name="Berlin A."/>
            <person name="Brown A."/>
            <person name="Chapman S.B."/>
            <person name="Chen Z."/>
            <person name="Dunbar C."/>
            <person name="Freedman E."/>
            <person name="Gearin G."/>
            <person name="Goldberg J."/>
            <person name="Griggs A."/>
            <person name="Gujja S."/>
            <person name="Heiman D."/>
            <person name="Howarth C."/>
            <person name="Larson L."/>
            <person name="Lui A."/>
            <person name="MacDonald P.J.P."/>
            <person name="Montmayeur A."/>
            <person name="Murphy C."/>
            <person name="Neiman D."/>
            <person name="Pearson M."/>
            <person name="Priest M."/>
            <person name="Roberts A."/>
            <person name="Saif S."/>
            <person name="Shea T."/>
            <person name="Shenoy N."/>
            <person name="Sisk P."/>
            <person name="Stolte C."/>
            <person name="Sykes S."/>
            <person name="Wortman J."/>
            <person name="Nusbaum C."/>
            <person name="Birren B."/>
        </authorList>
    </citation>
    <scope>NUCLEOTIDE SEQUENCE [LARGE SCALE GENOMIC DNA]</scope>
    <source>
        <strain evidence="8">HDV247</strain>
    </source>
</reference>
<name>W9NGT9_FUSOX</name>
<protein>
    <recommendedName>
        <fullName evidence="7">Amino acid transporter transmembrane domain-containing protein</fullName>
    </recommendedName>
</protein>
<feature type="transmembrane region" description="Helical" evidence="6">
    <location>
        <begin position="35"/>
        <end position="55"/>
    </location>
</feature>
<keyword evidence="5 6" id="KW-0472">Membrane</keyword>
<accession>W9NGT9</accession>
<dbReference type="PANTHER" id="PTHR22950:SF8">
    <property type="entry name" value="AMINO ACID TRANSPORTER (EUROFUNG)"/>
    <property type="match status" value="1"/>
</dbReference>
<feature type="transmembrane region" description="Helical" evidence="6">
    <location>
        <begin position="166"/>
        <end position="190"/>
    </location>
</feature>
<evidence type="ECO:0000256" key="6">
    <source>
        <dbReference type="SAM" id="Phobius"/>
    </source>
</evidence>
<dbReference type="EMBL" id="JH651005">
    <property type="protein sequence ID" value="EXA31889.1"/>
    <property type="molecule type" value="Genomic_DNA"/>
</dbReference>
<feature type="transmembrane region" description="Helical" evidence="6">
    <location>
        <begin position="61"/>
        <end position="82"/>
    </location>
</feature>
<dbReference type="InterPro" id="IPR013057">
    <property type="entry name" value="AA_transpt_TM"/>
</dbReference>
<comment type="subcellular location">
    <subcellularLocation>
        <location evidence="1">Membrane</location>
        <topology evidence="1">Multi-pass membrane protein</topology>
    </subcellularLocation>
</comment>
<dbReference type="GO" id="GO:0015179">
    <property type="term" value="F:L-amino acid transmembrane transporter activity"/>
    <property type="evidence" value="ECO:0007669"/>
    <property type="project" value="TreeGrafter"/>
</dbReference>
<feature type="domain" description="Amino acid transporter transmembrane" evidence="7">
    <location>
        <begin position="29"/>
        <end position="388"/>
    </location>
</feature>
<sequence>MPFDRDHTALSKSSTYGRGEIDAEDRFHQLGWKRLSVILVVTAVAFGTLSLPSAFATLGMVIGTVACVILGLAAMYASYIIGEVKLKYPELKHYVDMGRLLMGRRGYYIFSFAFVAQLILVVGSHCLTGGTAFVAISGSSICSLVFSIASTVVLILLAIPPSFAEVAILGYIDFISIVAAITVTIIATGVQSSKTRERLAGVNWSAWPREGTTFAEAMTAITNIVFAYAFAVAMPSFMDEMHTSMGFRKSIVAVGIIEICIYTFTGAILYAFVGQDVQSPALLSANPIITKFAFGLALPVIFISGSINITVVCRYVFGLLFDRTPCRHIDSVRSWAAWITMVFLAGILSWIVSEVIPLFYELLSVISSIFVSAFSYYIPSIMWYRLLKEGSGTSDEI</sequence>
<dbReference type="Proteomes" id="UP000030751">
    <property type="component" value="Unassembled WGS sequence"/>
</dbReference>
<reference evidence="8" key="2">
    <citation type="submission" date="2012-05" db="EMBL/GenBank/DDBJ databases">
        <title>Annotation of the Genome Sequence of Fusarium oxysporum HDV247.</title>
        <authorList>
            <consortium name="The Broad Institute Genomics Platform"/>
            <person name="Ma L.-J."/>
            <person name="Corby-Kistler H."/>
            <person name="Broz K."/>
            <person name="Gale L.R."/>
            <person name="Jonkers W."/>
            <person name="O'Donnell K."/>
            <person name="Ploetz R."/>
            <person name="Steinberg C."/>
            <person name="Schwartz D.C."/>
            <person name="VanEtten H."/>
            <person name="Zhou S."/>
            <person name="Young S.K."/>
            <person name="Zeng Q."/>
            <person name="Gargeya S."/>
            <person name="Fitzgerald M."/>
            <person name="Abouelleil A."/>
            <person name="Alvarado L."/>
            <person name="Chapman S.B."/>
            <person name="Gainer-Dewar J."/>
            <person name="Goldberg J."/>
            <person name="Griggs A."/>
            <person name="Gujja S."/>
            <person name="Hansen M."/>
            <person name="Howarth C."/>
            <person name="Imamovic A."/>
            <person name="Ireland A."/>
            <person name="Larimer J."/>
            <person name="McCowan C."/>
            <person name="Murphy C."/>
            <person name="Pearson M."/>
            <person name="Poon T.W."/>
            <person name="Priest M."/>
            <person name="Roberts A."/>
            <person name="Saif S."/>
            <person name="Shea T."/>
            <person name="Sykes S."/>
            <person name="Wortman J."/>
            <person name="Nusbaum C."/>
            <person name="Birren B."/>
        </authorList>
    </citation>
    <scope>NUCLEOTIDE SEQUENCE</scope>
    <source>
        <strain evidence="8">HDV247</strain>
    </source>
</reference>
<feature type="transmembrane region" description="Helical" evidence="6">
    <location>
        <begin position="107"/>
        <end position="127"/>
    </location>
</feature>
<dbReference type="GO" id="GO:0016020">
    <property type="term" value="C:membrane"/>
    <property type="evidence" value="ECO:0007669"/>
    <property type="project" value="UniProtKB-SubCell"/>
</dbReference>
<feature type="transmembrane region" description="Helical" evidence="6">
    <location>
        <begin position="332"/>
        <end position="352"/>
    </location>
</feature>
<evidence type="ECO:0000256" key="1">
    <source>
        <dbReference type="ARBA" id="ARBA00004141"/>
    </source>
</evidence>
<feature type="transmembrane region" description="Helical" evidence="6">
    <location>
        <begin position="250"/>
        <end position="272"/>
    </location>
</feature>
<proteinExistence type="inferred from homology"/>
<dbReference type="HOGENOM" id="CLU_027816_4_0_1"/>
<keyword evidence="4 6" id="KW-1133">Transmembrane helix</keyword>
<feature type="transmembrane region" description="Helical" evidence="6">
    <location>
        <begin position="358"/>
        <end position="378"/>
    </location>
</feature>
<feature type="transmembrane region" description="Helical" evidence="6">
    <location>
        <begin position="292"/>
        <end position="320"/>
    </location>
</feature>
<dbReference type="AlphaFoldDB" id="W9NGT9"/>
<keyword evidence="3 6" id="KW-0812">Transmembrane</keyword>
<evidence type="ECO:0000256" key="2">
    <source>
        <dbReference type="ARBA" id="ARBA00008066"/>
    </source>
</evidence>
<dbReference type="PANTHER" id="PTHR22950">
    <property type="entry name" value="AMINO ACID TRANSPORTER"/>
    <property type="match status" value="1"/>
</dbReference>
<comment type="similarity">
    <text evidence="2">Belongs to the amino acid/polyamine transporter 2 family.</text>
</comment>